<dbReference type="EMBL" id="BBZA01000242">
    <property type="protein sequence ID" value="GAP64313.1"/>
    <property type="molecule type" value="Genomic_DNA"/>
</dbReference>
<evidence type="ECO:0000313" key="7">
    <source>
        <dbReference type="Proteomes" id="UP000050502"/>
    </source>
</evidence>
<gene>
    <name evidence="4" type="ORF">ARMA_2736</name>
    <name evidence="5" type="ORF">SE16_10085</name>
</gene>
<dbReference type="AlphaFoldDB" id="A0A0M8K933"/>
<sequence length="300" mass="32798">MAAHFGGRSSPRVNIDYLVIGNITKDMQPDGSWRLGGTGAYSALAARRMGYRAALVTRADENVPLETLLPGVQVHRLPADVSTTFENIYNGNARTQWLKAWAPPISFEDIPPAWRDAPIVHLGPIAQECDPRMAVHFPNALVGATPQGWLRAWDDEGRVFFRPLANPAEALAHIDALVFSLEDVQGNRNALHALVNAVPIAVVTCADEGCLVFAEGETWRVHARPVAHVVDPTGAGDVFATAFFLRYAECRDILDAARFANVAASFAVEGVGVEAVPNRERIHAWLAEQTLPIEQVVEWR</sequence>
<name>A0A0M8K933_9CHLR</name>
<dbReference type="Gene3D" id="3.40.1190.20">
    <property type="match status" value="1"/>
</dbReference>
<dbReference type="InterPro" id="IPR011611">
    <property type="entry name" value="PfkB_dom"/>
</dbReference>
<dbReference type="Proteomes" id="UP000037784">
    <property type="component" value="Unassembled WGS sequence"/>
</dbReference>
<dbReference type="EMBL" id="LGKN01000005">
    <property type="protein sequence ID" value="KPL87881.1"/>
    <property type="molecule type" value="Genomic_DNA"/>
</dbReference>
<dbReference type="SUPFAM" id="SSF53613">
    <property type="entry name" value="Ribokinase-like"/>
    <property type="match status" value="1"/>
</dbReference>
<keyword evidence="1" id="KW-0808">Transferase</keyword>
<organism evidence="4 6">
    <name type="scientific">Ardenticatena maritima</name>
    <dbReference type="NCBI Taxonomy" id="872965"/>
    <lineage>
        <taxon>Bacteria</taxon>
        <taxon>Bacillati</taxon>
        <taxon>Chloroflexota</taxon>
        <taxon>Ardenticatenia</taxon>
        <taxon>Ardenticatenales</taxon>
        <taxon>Ardenticatenaceae</taxon>
        <taxon>Ardenticatena</taxon>
    </lineage>
</organism>
<keyword evidence="6" id="KW-1185">Reference proteome</keyword>
<evidence type="ECO:0000259" key="3">
    <source>
        <dbReference type="Pfam" id="PF00294"/>
    </source>
</evidence>
<protein>
    <recommendedName>
        <fullName evidence="3">Carbohydrate kinase PfkB domain-containing protein</fullName>
    </recommendedName>
</protein>
<dbReference type="InterPro" id="IPR029056">
    <property type="entry name" value="Ribokinase-like"/>
</dbReference>
<reference evidence="5 7" key="2">
    <citation type="submission" date="2015-07" db="EMBL/GenBank/DDBJ databases">
        <title>Whole genome sequence of Ardenticatena maritima DSM 23922.</title>
        <authorList>
            <person name="Hemp J."/>
            <person name="Ward L.M."/>
            <person name="Pace L.A."/>
            <person name="Fischer W.W."/>
        </authorList>
    </citation>
    <scope>NUCLEOTIDE SEQUENCE [LARGE SCALE GENOMIC DNA]</scope>
    <source>
        <strain evidence="5 7">110S</strain>
    </source>
</reference>
<dbReference type="GO" id="GO:0016301">
    <property type="term" value="F:kinase activity"/>
    <property type="evidence" value="ECO:0007669"/>
    <property type="project" value="UniProtKB-KW"/>
</dbReference>
<accession>A0A0M8K933</accession>
<dbReference type="GO" id="GO:0005829">
    <property type="term" value="C:cytosol"/>
    <property type="evidence" value="ECO:0007669"/>
    <property type="project" value="TreeGrafter"/>
</dbReference>
<feature type="domain" description="Carbohydrate kinase PfkB" evidence="3">
    <location>
        <begin position="182"/>
        <end position="275"/>
    </location>
</feature>
<evidence type="ECO:0000313" key="5">
    <source>
        <dbReference type="EMBL" id="KPL87881.1"/>
    </source>
</evidence>
<dbReference type="PANTHER" id="PTHR10584">
    <property type="entry name" value="SUGAR KINASE"/>
    <property type="match status" value="1"/>
</dbReference>
<dbReference type="Proteomes" id="UP000050502">
    <property type="component" value="Unassembled WGS sequence"/>
</dbReference>
<proteinExistence type="predicted"/>
<reference evidence="6" key="3">
    <citation type="submission" date="2015-08" db="EMBL/GenBank/DDBJ databases">
        <title>Draft Genome Sequence of a Heterotrophic Facultative Anaerobic Bacterium Ardenticatena maritima Strain 110S.</title>
        <authorList>
            <person name="Kawaichi S."/>
            <person name="Yoshida T."/>
            <person name="Sako Y."/>
            <person name="Nakamura R."/>
        </authorList>
    </citation>
    <scope>NUCLEOTIDE SEQUENCE [LARGE SCALE GENOMIC DNA]</scope>
    <source>
        <strain evidence="6">110S</strain>
    </source>
</reference>
<dbReference type="STRING" id="872965.SE16_10085"/>
<reference evidence="4 6" key="1">
    <citation type="journal article" date="2015" name="Genome Announc.">
        <title>Draft Genome Sequence of a Heterotrophic Facultative Anaerobic Thermophilic Bacterium, Ardenticatena maritima Strain 110ST.</title>
        <authorList>
            <person name="Kawaichi S."/>
            <person name="Yoshida T."/>
            <person name="Sako Y."/>
            <person name="Nakamura R."/>
        </authorList>
    </citation>
    <scope>NUCLEOTIDE SEQUENCE [LARGE SCALE GENOMIC DNA]</scope>
    <source>
        <strain evidence="4 6">110S</strain>
    </source>
</reference>
<evidence type="ECO:0000256" key="2">
    <source>
        <dbReference type="ARBA" id="ARBA00022777"/>
    </source>
</evidence>
<comment type="caution">
    <text evidence="4">The sequence shown here is derived from an EMBL/GenBank/DDBJ whole genome shotgun (WGS) entry which is preliminary data.</text>
</comment>
<dbReference type="InParanoid" id="A0A0M8K933"/>
<keyword evidence="2" id="KW-0418">Kinase</keyword>
<evidence type="ECO:0000313" key="4">
    <source>
        <dbReference type="EMBL" id="GAP64313.1"/>
    </source>
</evidence>
<evidence type="ECO:0000313" key="6">
    <source>
        <dbReference type="Proteomes" id="UP000037784"/>
    </source>
</evidence>
<dbReference type="PANTHER" id="PTHR10584:SF166">
    <property type="entry name" value="RIBOKINASE"/>
    <property type="match status" value="1"/>
</dbReference>
<dbReference type="Pfam" id="PF00294">
    <property type="entry name" value="PfkB"/>
    <property type="match status" value="1"/>
</dbReference>
<evidence type="ECO:0000256" key="1">
    <source>
        <dbReference type="ARBA" id="ARBA00022679"/>
    </source>
</evidence>